<dbReference type="SUPFAM" id="SSF51735">
    <property type="entry name" value="NAD(P)-binding Rossmann-fold domains"/>
    <property type="match status" value="1"/>
</dbReference>
<name>A0A382MHN8_9ZZZZ</name>
<dbReference type="InterPro" id="IPR036291">
    <property type="entry name" value="NAD(P)-bd_dom_sf"/>
</dbReference>
<feature type="non-terminal residue" evidence="2">
    <location>
        <position position="139"/>
    </location>
</feature>
<dbReference type="EMBL" id="UINC01093713">
    <property type="protein sequence ID" value="SVC48359.1"/>
    <property type="molecule type" value="Genomic_DNA"/>
</dbReference>
<dbReference type="Gene3D" id="3.40.50.720">
    <property type="entry name" value="NAD(P)-binding Rossmann-like Domain"/>
    <property type="match status" value="1"/>
</dbReference>
<protein>
    <recommendedName>
        <fullName evidence="1">NAD-dependent epimerase/dehydratase domain-containing protein</fullName>
    </recommendedName>
</protein>
<evidence type="ECO:0000313" key="2">
    <source>
        <dbReference type="EMBL" id="SVC48359.1"/>
    </source>
</evidence>
<dbReference type="InterPro" id="IPR001509">
    <property type="entry name" value="Epimerase_deHydtase"/>
</dbReference>
<organism evidence="2">
    <name type="scientific">marine metagenome</name>
    <dbReference type="NCBI Taxonomy" id="408172"/>
    <lineage>
        <taxon>unclassified sequences</taxon>
        <taxon>metagenomes</taxon>
        <taxon>ecological metagenomes</taxon>
    </lineage>
</organism>
<proteinExistence type="predicted"/>
<dbReference type="PANTHER" id="PTHR15020:SF50">
    <property type="entry name" value="UPF0659 PROTEIN YMR090W"/>
    <property type="match status" value="1"/>
</dbReference>
<reference evidence="2" key="1">
    <citation type="submission" date="2018-05" db="EMBL/GenBank/DDBJ databases">
        <authorList>
            <person name="Lanie J.A."/>
            <person name="Ng W.-L."/>
            <person name="Kazmierczak K.M."/>
            <person name="Andrzejewski T.M."/>
            <person name="Davidsen T.M."/>
            <person name="Wayne K.J."/>
            <person name="Tettelin H."/>
            <person name="Glass J.I."/>
            <person name="Rusch D."/>
            <person name="Podicherti R."/>
            <person name="Tsui H.-C.T."/>
            <person name="Winkler M.E."/>
        </authorList>
    </citation>
    <scope>NUCLEOTIDE SEQUENCE</scope>
</reference>
<accession>A0A382MHN8</accession>
<feature type="non-terminal residue" evidence="2">
    <location>
        <position position="1"/>
    </location>
</feature>
<sequence>MAAESQKIVVFGAAGWVGRAVLTSLETHGHTIRASDFGPEAWKTYEEFDGSWSAGEVVHCDISDYDQVDAAIDGMDAIIHTAVLGSKGGGYGAGSDAPWLVNLKGLWNVLDVAREREIRRVVHIGSCQVQHPDGTFFDA</sequence>
<dbReference type="PANTHER" id="PTHR15020">
    <property type="entry name" value="FLAVIN REDUCTASE-RELATED"/>
    <property type="match status" value="1"/>
</dbReference>
<dbReference type="Pfam" id="PF01370">
    <property type="entry name" value="Epimerase"/>
    <property type="match status" value="1"/>
</dbReference>
<feature type="domain" description="NAD-dependent epimerase/dehydratase" evidence="1">
    <location>
        <begin position="8"/>
        <end position="129"/>
    </location>
</feature>
<gene>
    <name evidence="2" type="ORF">METZ01_LOCUS301213</name>
</gene>
<dbReference type="AlphaFoldDB" id="A0A382MHN8"/>
<evidence type="ECO:0000259" key="1">
    <source>
        <dbReference type="Pfam" id="PF01370"/>
    </source>
</evidence>